<keyword evidence="1" id="KW-0418">Kinase</keyword>
<accession>A0A5A7QJU1</accession>
<protein>
    <submittedName>
        <fullName evidence="1">Hydroxyethylthiazole kinase</fullName>
    </submittedName>
</protein>
<evidence type="ECO:0000313" key="2">
    <source>
        <dbReference type="Proteomes" id="UP000325081"/>
    </source>
</evidence>
<dbReference type="Proteomes" id="UP000325081">
    <property type="component" value="Unassembled WGS sequence"/>
</dbReference>
<sequence length="259" mass="30173">MYVVAMHTTTLTKKQRISFFALFLEGAAMRWYYSLDAKIRDDWREMAEIFWKFCALLLFFGNSSHARLLLALLPTQQPSNLPTMLPWSLSTAQGRNLHETEDVCLEFIPRELGVSRSAPFYACKFDQDLSIFEIVLFIGMFSYRIPFRRATLHVLTSIRDRGMPSPPIKLIANCRERTKQSEVKEKRDPRDNFFGRPCLSQRAGRADMKVKMDRDILANKKLCVDPQSRRLQKEDPAFRSRAFSITWILNKDLNLGDNH</sequence>
<reference evidence="2" key="1">
    <citation type="journal article" date="2019" name="Curr. Biol.">
        <title>Genome Sequence of Striga asiatica Provides Insight into the Evolution of Plant Parasitism.</title>
        <authorList>
            <person name="Yoshida S."/>
            <person name="Kim S."/>
            <person name="Wafula E.K."/>
            <person name="Tanskanen J."/>
            <person name="Kim Y.M."/>
            <person name="Honaas L."/>
            <person name="Yang Z."/>
            <person name="Spallek T."/>
            <person name="Conn C.E."/>
            <person name="Ichihashi Y."/>
            <person name="Cheong K."/>
            <person name="Cui S."/>
            <person name="Der J.P."/>
            <person name="Gundlach H."/>
            <person name="Jiao Y."/>
            <person name="Hori C."/>
            <person name="Ishida J.K."/>
            <person name="Kasahara H."/>
            <person name="Kiba T."/>
            <person name="Kim M.S."/>
            <person name="Koo N."/>
            <person name="Laohavisit A."/>
            <person name="Lee Y.H."/>
            <person name="Lumba S."/>
            <person name="McCourt P."/>
            <person name="Mortimer J.C."/>
            <person name="Mutuku J.M."/>
            <person name="Nomura T."/>
            <person name="Sasaki-Sekimoto Y."/>
            <person name="Seto Y."/>
            <person name="Wang Y."/>
            <person name="Wakatake T."/>
            <person name="Sakakibara H."/>
            <person name="Demura T."/>
            <person name="Yamaguchi S."/>
            <person name="Yoneyama K."/>
            <person name="Manabe R.I."/>
            <person name="Nelson D.C."/>
            <person name="Schulman A.H."/>
            <person name="Timko M.P."/>
            <person name="dePamphilis C.W."/>
            <person name="Choi D."/>
            <person name="Shirasu K."/>
        </authorList>
    </citation>
    <scope>NUCLEOTIDE SEQUENCE [LARGE SCALE GENOMIC DNA]</scope>
    <source>
        <strain evidence="2">cv. UVA1</strain>
    </source>
</reference>
<organism evidence="1 2">
    <name type="scientific">Striga asiatica</name>
    <name type="common">Asiatic witchweed</name>
    <name type="synonym">Buchnera asiatica</name>
    <dbReference type="NCBI Taxonomy" id="4170"/>
    <lineage>
        <taxon>Eukaryota</taxon>
        <taxon>Viridiplantae</taxon>
        <taxon>Streptophyta</taxon>
        <taxon>Embryophyta</taxon>
        <taxon>Tracheophyta</taxon>
        <taxon>Spermatophyta</taxon>
        <taxon>Magnoliopsida</taxon>
        <taxon>eudicotyledons</taxon>
        <taxon>Gunneridae</taxon>
        <taxon>Pentapetalae</taxon>
        <taxon>asterids</taxon>
        <taxon>lamiids</taxon>
        <taxon>Lamiales</taxon>
        <taxon>Orobanchaceae</taxon>
        <taxon>Buchnereae</taxon>
        <taxon>Striga</taxon>
    </lineage>
</organism>
<keyword evidence="1" id="KW-0808">Transferase</keyword>
<dbReference type="AlphaFoldDB" id="A0A5A7QJU1"/>
<gene>
    <name evidence="1" type="ORF">STAS_22591</name>
</gene>
<proteinExistence type="predicted"/>
<keyword evidence="2" id="KW-1185">Reference proteome</keyword>
<comment type="caution">
    <text evidence="1">The sequence shown here is derived from an EMBL/GenBank/DDBJ whole genome shotgun (WGS) entry which is preliminary data.</text>
</comment>
<dbReference type="EMBL" id="BKCP01007183">
    <property type="protein sequence ID" value="GER45619.1"/>
    <property type="molecule type" value="Genomic_DNA"/>
</dbReference>
<name>A0A5A7QJU1_STRAF</name>
<evidence type="ECO:0000313" key="1">
    <source>
        <dbReference type="EMBL" id="GER45619.1"/>
    </source>
</evidence>
<dbReference type="GO" id="GO:0016301">
    <property type="term" value="F:kinase activity"/>
    <property type="evidence" value="ECO:0007669"/>
    <property type="project" value="UniProtKB-KW"/>
</dbReference>